<protein>
    <submittedName>
        <fullName evidence="4">Glycosyl transferase</fullName>
    </submittedName>
</protein>
<evidence type="ECO:0000256" key="1">
    <source>
        <dbReference type="ARBA" id="ARBA00009995"/>
    </source>
</evidence>
<evidence type="ECO:0000256" key="2">
    <source>
        <dbReference type="ARBA" id="ARBA00022679"/>
    </source>
</evidence>
<comment type="similarity">
    <text evidence="1">Belongs to the UDP-glycosyltransferase family.</text>
</comment>
<dbReference type="InterPro" id="IPR006326">
    <property type="entry name" value="UDPGT_MGT-like"/>
</dbReference>
<dbReference type="PANTHER" id="PTHR48050:SF13">
    <property type="entry name" value="STEROL 3-BETA-GLUCOSYLTRANSFERASE UGT80A2"/>
    <property type="match status" value="1"/>
</dbReference>
<dbReference type="GO" id="GO:0008194">
    <property type="term" value="F:UDP-glycosyltransferase activity"/>
    <property type="evidence" value="ECO:0007669"/>
    <property type="project" value="InterPro"/>
</dbReference>
<proteinExistence type="inferred from homology"/>
<dbReference type="SUPFAM" id="SSF53756">
    <property type="entry name" value="UDP-Glycosyltransferase/glycogen phosphorylase"/>
    <property type="match status" value="1"/>
</dbReference>
<gene>
    <name evidence="4" type="ORF">H9830_09255</name>
</gene>
<name>A0A9D1YW92_9MICO</name>
<dbReference type="InterPro" id="IPR050426">
    <property type="entry name" value="Glycosyltransferase_28"/>
</dbReference>
<feature type="domain" description="Erythromycin biosynthesis protein CIII-like C-terminal" evidence="3">
    <location>
        <begin position="255"/>
        <end position="379"/>
    </location>
</feature>
<dbReference type="PANTHER" id="PTHR48050">
    <property type="entry name" value="STEROL 3-BETA-GLUCOSYLTRANSFERASE"/>
    <property type="match status" value="1"/>
</dbReference>
<evidence type="ECO:0000313" key="5">
    <source>
        <dbReference type="Proteomes" id="UP000824005"/>
    </source>
</evidence>
<evidence type="ECO:0000313" key="4">
    <source>
        <dbReference type="EMBL" id="HIY66448.1"/>
    </source>
</evidence>
<dbReference type="Pfam" id="PF06722">
    <property type="entry name" value="EryCIII-like_C"/>
    <property type="match status" value="1"/>
</dbReference>
<dbReference type="Proteomes" id="UP000824005">
    <property type="component" value="Unassembled WGS sequence"/>
</dbReference>
<dbReference type="FunFam" id="3.40.50.2000:FF:000072">
    <property type="entry name" value="Glycosyl transferase"/>
    <property type="match status" value="1"/>
</dbReference>
<dbReference type="AlphaFoldDB" id="A0A9D1YW92"/>
<organism evidence="4 5">
    <name type="scientific">Candidatus Agrococcus pullicola</name>
    <dbReference type="NCBI Taxonomy" id="2838429"/>
    <lineage>
        <taxon>Bacteria</taxon>
        <taxon>Bacillati</taxon>
        <taxon>Actinomycetota</taxon>
        <taxon>Actinomycetes</taxon>
        <taxon>Micrococcales</taxon>
        <taxon>Microbacteriaceae</taxon>
        <taxon>Agrococcus</taxon>
    </lineage>
</organism>
<evidence type="ECO:0000259" key="3">
    <source>
        <dbReference type="Pfam" id="PF06722"/>
    </source>
</evidence>
<dbReference type="GO" id="GO:0017000">
    <property type="term" value="P:antibiotic biosynthetic process"/>
    <property type="evidence" value="ECO:0007669"/>
    <property type="project" value="UniProtKB-ARBA"/>
</dbReference>
<dbReference type="GO" id="GO:0016758">
    <property type="term" value="F:hexosyltransferase activity"/>
    <property type="evidence" value="ECO:0007669"/>
    <property type="project" value="InterPro"/>
</dbReference>
<dbReference type="PROSITE" id="PS00375">
    <property type="entry name" value="UDPGT"/>
    <property type="match status" value="1"/>
</dbReference>
<reference evidence="4" key="1">
    <citation type="journal article" date="2021" name="PeerJ">
        <title>Extensive microbial diversity within the chicken gut microbiome revealed by metagenomics and culture.</title>
        <authorList>
            <person name="Gilroy R."/>
            <person name="Ravi A."/>
            <person name="Getino M."/>
            <person name="Pursley I."/>
            <person name="Horton D.L."/>
            <person name="Alikhan N.F."/>
            <person name="Baker D."/>
            <person name="Gharbi K."/>
            <person name="Hall N."/>
            <person name="Watson M."/>
            <person name="Adriaenssens E.M."/>
            <person name="Foster-Nyarko E."/>
            <person name="Jarju S."/>
            <person name="Secka A."/>
            <person name="Antonio M."/>
            <person name="Oren A."/>
            <person name="Chaudhuri R.R."/>
            <person name="La Ragione R."/>
            <person name="Hildebrand F."/>
            <person name="Pallen M.J."/>
        </authorList>
    </citation>
    <scope>NUCLEOTIDE SEQUENCE</scope>
    <source>
        <strain evidence="4">ChiGjej1B1-98</strain>
    </source>
</reference>
<dbReference type="CDD" id="cd03784">
    <property type="entry name" value="GT1_Gtf-like"/>
    <property type="match status" value="1"/>
</dbReference>
<comment type="caution">
    <text evidence="4">The sequence shown here is derived from an EMBL/GenBank/DDBJ whole genome shotgun (WGS) entry which is preliminary data.</text>
</comment>
<sequence>MARILVTGPLGHGHINPTLGIAKELVDRGHEVVYAAPEPFESAISETGAKYVPLRSKWSEMGEEAGPQFHGRAFARASELALVETKHMTEQFDALRADGRFQRPDVIVHDGPVAWWGRVLGHDWEVPTVETWPNFVSNRHWNMQKYIKVNPLDPVFLRFLWRLRGFLRSRGISGVARFMQGDSAADRVVTVPRAFQPSGRTFEAGFTFVGPVLTDRAHQGTWEPSAAAMGRPILLISLGTGYHDRPDFFRMVTSSAAGRDWHVVMSIGDRVDPAVLEPVPTNVEIMPFVPQLAVLEHASAFVTHAGMGGTVEALNAGVPMVAVPQMAEQRANADRIEELDLGVTLDPGNLNADAFWQAVDSVGHRAKFAARSEWMQAEIQQSGGAAAAADAIEAAARRGSARP</sequence>
<dbReference type="EMBL" id="DXDC01000280">
    <property type="protein sequence ID" value="HIY66448.1"/>
    <property type="molecule type" value="Genomic_DNA"/>
</dbReference>
<dbReference type="InterPro" id="IPR035595">
    <property type="entry name" value="UDP_glycos_trans_CS"/>
</dbReference>
<dbReference type="Gene3D" id="3.40.50.2000">
    <property type="entry name" value="Glycogen Phosphorylase B"/>
    <property type="match status" value="2"/>
</dbReference>
<dbReference type="InterPro" id="IPR010610">
    <property type="entry name" value="EryCIII-like_C"/>
</dbReference>
<keyword evidence="2 4" id="KW-0808">Transferase</keyword>
<accession>A0A9D1YW92</accession>
<dbReference type="InterPro" id="IPR002213">
    <property type="entry name" value="UDP_glucos_trans"/>
</dbReference>
<dbReference type="NCBIfam" id="TIGR01426">
    <property type="entry name" value="MGT"/>
    <property type="match status" value="1"/>
</dbReference>
<reference evidence="4" key="2">
    <citation type="submission" date="2021-04" db="EMBL/GenBank/DDBJ databases">
        <authorList>
            <person name="Gilroy R."/>
        </authorList>
    </citation>
    <scope>NUCLEOTIDE SEQUENCE</scope>
    <source>
        <strain evidence="4">ChiGjej1B1-98</strain>
    </source>
</reference>